<feature type="compositionally biased region" description="Basic and acidic residues" evidence="1">
    <location>
        <begin position="830"/>
        <end position="853"/>
    </location>
</feature>
<comment type="caution">
    <text evidence="4">The sequence shown here is derived from an EMBL/GenBank/DDBJ whole genome shotgun (WGS) entry which is preliminary data.</text>
</comment>
<dbReference type="EMBL" id="JBBPDW010000017">
    <property type="protein sequence ID" value="KAK7545583.1"/>
    <property type="molecule type" value="Genomic_DNA"/>
</dbReference>
<feature type="transmembrane region" description="Helical" evidence="2">
    <location>
        <begin position="572"/>
        <end position="592"/>
    </location>
</feature>
<protein>
    <recommendedName>
        <fullName evidence="3">DUF6536 domain-containing protein</fullName>
    </recommendedName>
</protein>
<evidence type="ECO:0000313" key="5">
    <source>
        <dbReference type="Proteomes" id="UP001365128"/>
    </source>
</evidence>
<evidence type="ECO:0000256" key="2">
    <source>
        <dbReference type="SAM" id="Phobius"/>
    </source>
</evidence>
<keyword evidence="2" id="KW-1133">Transmembrane helix</keyword>
<feature type="transmembrane region" description="Helical" evidence="2">
    <location>
        <begin position="643"/>
        <end position="665"/>
    </location>
</feature>
<feature type="transmembrane region" description="Helical" evidence="2">
    <location>
        <begin position="697"/>
        <end position="718"/>
    </location>
</feature>
<dbReference type="InterPro" id="IPR046623">
    <property type="entry name" value="DUF6536"/>
</dbReference>
<dbReference type="PANTHER" id="PTHR35395">
    <property type="entry name" value="DUF6536 DOMAIN-CONTAINING PROTEIN"/>
    <property type="match status" value="1"/>
</dbReference>
<organism evidence="4 5">
    <name type="scientific">Phyllosticta citricarpa</name>
    <dbReference type="NCBI Taxonomy" id="55181"/>
    <lineage>
        <taxon>Eukaryota</taxon>
        <taxon>Fungi</taxon>
        <taxon>Dikarya</taxon>
        <taxon>Ascomycota</taxon>
        <taxon>Pezizomycotina</taxon>
        <taxon>Dothideomycetes</taxon>
        <taxon>Dothideomycetes incertae sedis</taxon>
        <taxon>Botryosphaeriales</taxon>
        <taxon>Phyllostictaceae</taxon>
        <taxon>Phyllosticta</taxon>
    </lineage>
</organism>
<feature type="compositionally biased region" description="Polar residues" evidence="1">
    <location>
        <begin position="29"/>
        <end position="39"/>
    </location>
</feature>
<dbReference type="Pfam" id="PF20163">
    <property type="entry name" value="DUF6536"/>
    <property type="match status" value="1"/>
</dbReference>
<proteinExistence type="predicted"/>
<feature type="domain" description="DUF6536" evidence="3">
    <location>
        <begin position="125"/>
        <end position="256"/>
    </location>
</feature>
<dbReference type="Proteomes" id="UP001365128">
    <property type="component" value="Unassembled WGS sequence"/>
</dbReference>
<feature type="transmembrane region" description="Helical" evidence="2">
    <location>
        <begin position="118"/>
        <end position="140"/>
    </location>
</feature>
<evidence type="ECO:0000259" key="3">
    <source>
        <dbReference type="Pfam" id="PF20163"/>
    </source>
</evidence>
<reference evidence="4 5" key="1">
    <citation type="submission" date="2024-04" db="EMBL/GenBank/DDBJ databases">
        <title>Phyllosticta paracitricarpa is synonymous to the EU quarantine fungus P. citricarpa based on phylogenomic analyses.</title>
        <authorList>
            <consortium name="Lawrence Berkeley National Laboratory"/>
            <person name="Van Ingen-Buijs V.A."/>
            <person name="Van Westerhoven A.C."/>
            <person name="Haridas S."/>
            <person name="Skiadas P."/>
            <person name="Martin F."/>
            <person name="Groenewald J.Z."/>
            <person name="Crous P.W."/>
            <person name="Seidl M.F."/>
        </authorList>
    </citation>
    <scope>NUCLEOTIDE SEQUENCE [LARGE SCALE GENOMIC DNA]</scope>
    <source>
        <strain evidence="4 5">CBS 122670</strain>
    </source>
</reference>
<keyword evidence="2" id="KW-0472">Membrane</keyword>
<feature type="region of interest" description="Disordered" evidence="1">
    <location>
        <begin position="829"/>
        <end position="853"/>
    </location>
</feature>
<keyword evidence="2" id="KW-0812">Transmembrane</keyword>
<feature type="transmembrane region" description="Helical" evidence="2">
    <location>
        <begin position="438"/>
        <end position="461"/>
    </location>
</feature>
<sequence length="853" mass="94858">MDRSNRFHRMSGNYTRVESMSDRDLSSDWRASSNYSGSRRPQEIELEEQPSSRERPGLDPLANAKYSSVETAVEVPAEDHIKSSSYGLLDNSILENAHQSTRPGSGWWQGQMLVDRSLMIMANTILSLALVMIVICLALTPKFRKHVGWSSSTTSVAIFSGSETQIKNLSEGIKFVINIAATVILSASNTYQQLLTSLTIKDLKFVLTHFGDSRVGTNSPFAIKHKRSGHAKAWCGWIFLVATSMPIHLLANSVVGVAYFPENTVFEPTKLTPDKYNMTADEYSYNRMLFNPDDNAWVDFRIGAKYRDIYLKNPVVSPDDTNTWPYVGSCGNLRQDLLDTAPNPFNESANKCGKLVVRRIYYDKDACGALFGKLKNYDEAESEYLDSACWNYLKKWQYTASMALENRTCPGLSIKDQCTGSDIGYVASEEEACKSYKLVVRLLAALILAACTSAKAIYMVASNMRSRSKVKSHCLTFGDVIVATVLDDIRIPSECLVNGGDFHRRTVSHTCHKHCEKGIVTSATGDEIGHCQKCKKFNIINNMPDLPWPTLATKSKKSLIANFGQTAVTQMLTLSFASTGMLVASIFVGLGFQSTYRLPFCAGWTTFTKASTRPMLITSFGGSFKSGLGPEMSAFAVSNGAQLIYSMLYLLLLYNISLVCMEYEWGNYEKKRKRLRCTIVKSENFEQSYLLQMPAKIMLPIVAYSTTMHWLLGLAIYADETVMASDSRQDSVYKVVTVPSALWGSFALMLVMTFACGWAFTYSREGYIPQMFGSMRAVCSAASELNDFPREGIMWGDLTGKPPNEMKGAWRHAGLSAGPVDTVIPNELYAGRHGEPHDDPEEAHEALARKKNV</sequence>
<feature type="transmembrane region" description="Helical" evidence="2">
    <location>
        <begin position="738"/>
        <end position="761"/>
    </location>
</feature>
<gene>
    <name evidence="4" type="ORF">IWX46DRAFT_641006</name>
</gene>
<accession>A0ABR1MC45</accession>
<dbReference type="PANTHER" id="PTHR35395:SF1">
    <property type="entry name" value="DUF6536 DOMAIN-CONTAINING PROTEIN"/>
    <property type="match status" value="1"/>
</dbReference>
<evidence type="ECO:0000313" key="4">
    <source>
        <dbReference type="EMBL" id="KAK7545583.1"/>
    </source>
</evidence>
<name>A0ABR1MC45_9PEZI</name>
<feature type="region of interest" description="Disordered" evidence="1">
    <location>
        <begin position="1"/>
        <end position="61"/>
    </location>
</feature>
<evidence type="ECO:0000256" key="1">
    <source>
        <dbReference type="SAM" id="MobiDB-lite"/>
    </source>
</evidence>
<keyword evidence="5" id="KW-1185">Reference proteome</keyword>